<keyword evidence="1" id="KW-0812">Transmembrane</keyword>
<gene>
    <name evidence="2" type="ORF">M752DRAFT_136740</name>
</gene>
<keyword evidence="1" id="KW-0472">Membrane</keyword>
<dbReference type="Proteomes" id="UP000254937">
    <property type="component" value="Unassembled WGS sequence"/>
</dbReference>
<sequence length="80" mass="9169">MLVSLRPRTSCLAVEIVFSPSLVAFLILHAVQLGIWSNQPRFLISYIQEIKYELLLHPSTRLSIDQKQFQTICRISVGQI</sequence>
<evidence type="ECO:0000256" key="1">
    <source>
        <dbReference type="SAM" id="Phobius"/>
    </source>
</evidence>
<proteinExistence type="predicted"/>
<evidence type="ECO:0000313" key="2">
    <source>
        <dbReference type="EMBL" id="RDK44242.1"/>
    </source>
</evidence>
<feature type="transmembrane region" description="Helical" evidence="1">
    <location>
        <begin position="12"/>
        <end position="36"/>
    </location>
</feature>
<accession>A0A370PPY6</accession>
<name>A0A370PPY6_ASPPH</name>
<dbReference type="AlphaFoldDB" id="A0A370PPY6"/>
<keyword evidence="3" id="KW-1185">Reference proteome</keyword>
<reference evidence="2 3" key="1">
    <citation type="submission" date="2018-07" db="EMBL/GenBank/DDBJ databases">
        <title>Section-level genome sequencing of Aspergillus section Nigri to investigate inter- and intra-species variation.</title>
        <authorList>
            <consortium name="DOE Joint Genome Institute"/>
            <person name="Vesth T.C."/>
            <person name="Nybo J.L."/>
            <person name="Theobald S."/>
            <person name="Frisvad J.C."/>
            <person name="Larsen T.O."/>
            <person name="Nielsen K.F."/>
            <person name="Hoof J.B."/>
            <person name="Brandl J."/>
            <person name="Salamov A."/>
            <person name="Riley R."/>
            <person name="Gladden J.M."/>
            <person name="Phatale P."/>
            <person name="Nielsen M.T."/>
            <person name="Lyhne E.K."/>
            <person name="Kogle M.E."/>
            <person name="Strasser K."/>
            <person name="McDonnell E."/>
            <person name="Barry K."/>
            <person name="Clum A."/>
            <person name="Chen C."/>
            <person name="Nolan M."/>
            <person name="Sandor L."/>
            <person name="Kuo A."/>
            <person name="Lipzen A."/>
            <person name="Hainaut M."/>
            <person name="Drula E."/>
            <person name="Tsang A."/>
            <person name="Magnuson J.K."/>
            <person name="Henrissat B."/>
            <person name="Wiebenga A."/>
            <person name="Simmons B.A."/>
            <person name="Makela M.R."/>
            <person name="De vries R.P."/>
            <person name="Grigoriev I.V."/>
            <person name="Mortensen U.H."/>
            <person name="Baker S.E."/>
            <person name="Andersen M.R."/>
        </authorList>
    </citation>
    <scope>NUCLEOTIDE SEQUENCE [LARGE SCALE GENOMIC DNA]</scope>
    <source>
        <strain evidence="2 3">ATCC 13157</strain>
    </source>
</reference>
<evidence type="ECO:0000313" key="3">
    <source>
        <dbReference type="Proteomes" id="UP000254937"/>
    </source>
</evidence>
<dbReference type="EMBL" id="KZ851849">
    <property type="protein sequence ID" value="RDK44242.1"/>
    <property type="molecule type" value="Genomic_DNA"/>
</dbReference>
<protein>
    <submittedName>
        <fullName evidence="2">Uncharacterized protein</fullName>
    </submittedName>
</protein>
<organism evidence="2 3">
    <name type="scientific">Aspergillus phoenicis ATCC 13157</name>
    <dbReference type="NCBI Taxonomy" id="1353007"/>
    <lineage>
        <taxon>Eukaryota</taxon>
        <taxon>Fungi</taxon>
        <taxon>Dikarya</taxon>
        <taxon>Ascomycota</taxon>
        <taxon>Pezizomycotina</taxon>
        <taxon>Eurotiomycetes</taxon>
        <taxon>Eurotiomycetidae</taxon>
        <taxon>Eurotiales</taxon>
        <taxon>Aspergillaceae</taxon>
        <taxon>Aspergillus</taxon>
    </lineage>
</organism>
<keyword evidence="1" id="KW-1133">Transmembrane helix</keyword>